<dbReference type="InterPro" id="IPR029063">
    <property type="entry name" value="SAM-dependent_MTases_sf"/>
</dbReference>
<gene>
    <name evidence="3" type="ORF">CABS02_05528</name>
</gene>
<dbReference type="Pfam" id="PF13489">
    <property type="entry name" value="Methyltransf_23"/>
    <property type="match status" value="1"/>
</dbReference>
<keyword evidence="3" id="KW-0808">Transferase</keyword>
<dbReference type="OrthoDB" id="2013972at2759"/>
<organism evidence="3 4">
    <name type="scientific">Colletotrichum abscissum</name>
    <dbReference type="NCBI Taxonomy" id="1671311"/>
    <lineage>
        <taxon>Eukaryota</taxon>
        <taxon>Fungi</taxon>
        <taxon>Dikarya</taxon>
        <taxon>Ascomycota</taxon>
        <taxon>Pezizomycotina</taxon>
        <taxon>Sordariomycetes</taxon>
        <taxon>Hypocreomycetidae</taxon>
        <taxon>Glomerellales</taxon>
        <taxon>Glomerellaceae</taxon>
        <taxon>Colletotrichum</taxon>
        <taxon>Colletotrichum acutatum species complex</taxon>
    </lineage>
</organism>
<dbReference type="Proteomes" id="UP001056436">
    <property type="component" value="Unassembled WGS sequence"/>
</dbReference>
<keyword evidence="3" id="KW-0489">Methyltransferase</keyword>
<dbReference type="PANTHER" id="PTHR43591">
    <property type="entry name" value="METHYLTRANSFERASE"/>
    <property type="match status" value="1"/>
</dbReference>
<name>A0A9P9XJJ4_9PEZI</name>
<accession>A0A9P9XJJ4</accession>
<feature type="compositionally biased region" description="Basic and acidic residues" evidence="2">
    <location>
        <begin position="47"/>
        <end position="56"/>
    </location>
</feature>
<dbReference type="CDD" id="cd02440">
    <property type="entry name" value="AdoMet_MTases"/>
    <property type="match status" value="1"/>
</dbReference>
<dbReference type="AlphaFoldDB" id="A0A9P9XJJ4"/>
<proteinExistence type="inferred from homology"/>
<dbReference type="SUPFAM" id="SSF53335">
    <property type="entry name" value="S-adenosyl-L-methionine-dependent methyltransferases"/>
    <property type="match status" value="1"/>
</dbReference>
<protein>
    <submittedName>
        <fullName evidence="3">Methyltransferase domain-containing protein</fullName>
    </submittedName>
</protein>
<dbReference type="EMBL" id="SDAQ01000024">
    <property type="protein sequence ID" value="KAI3554397.1"/>
    <property type="molecule type" value="Genomic_DNA"/>
</dbReference>
<dbReference type="PANTHER" id="PTHR43591:SF24">
    <property type="entry name" value="2-METHOXY-6-POLYPRENYL-1,4-BENZOQUINOL METHYLASE, MITOCHONDRIAL"/>
    <property type="match status" value="1"/>
</dbReference>
<feature type="compositionally biased region" description="Basic and acidic residues" evidence="2">
    <location>
        <begin position="116"/>
        <end position="133"/>
    </location>
</feature>
<evidence type="ECO:0000256" key="2">
    <source>
        <dbReference type="SAM" id="MobiDB-lite"/>
    </source>
</evidence>
<dbReference type="GO" id="GO:0008168">
    <property type="term" value="F:methyltransferase activity"/>
    <property type="evidence" value="ECO:0007669"/>
    <property type="project" value="UniProtKB-KW"/>
</dbReference>
<dbReference type="GO" id="GO:0032259">
    <property type="term" value="P:methylation"/>
    <property type="evidence" value="ECO:0007669"/>
    <property type="project" value="UniProtKB-KW"/>
</dbReference>
<reference evidence="3" key="1">
    <citation type="submission" date="2019-01" db="EMBL/GenBank/DDBJ databases">
        <title>Colletotrichum abscissum LGMF1257.</title>
        <authorList>
            <person name="Baroncelli R."/>
        </authorList>
    </citation>
    <scope>NUCLEOTIDE SEQUENCE</scope>
    <source>
        <strain evidence="3">Ca142</strain>
    </source>
</reference>
<evidence type="ECO:0000313" key="3">
    <source>
        <dbReference type="EMBL" id="KAI3554397.1"/>
    </source>
</evidence>
<sequence>MAAASFSFYFPTPPFLSPSLLLSLSSASCFSFDPSRSGVTRQATGTKSDKAYKVTESRNSALSDPPRGQDRVSCAEMADSVDTREASAPAEQTPHVAAPAQPHVVPSHYPPQEVEAEPHDPRYDDDTWSEESRASSLSSLRSSIRQYRKENGRRYHALSDGTYILPNDENKRQQTDLTHHLWRLTFDGKLCMCPKVMGAKAVLDIGTGTGIWAIDYGTESLSSQVVGVDLSPIQPGFVPPNCSFEVDDIEKDWTWSTKFDFIHIRHMNSAIADWERLLRQAYDNLEPGGYVEMTDNCFPLQCQDGTMDPKSPVAEWSTLLMEACDRMGRPVTVPALFKNLLLRAGFVDVVEAHRIWPLHDWPKNDHLKEIGRYSQESSLQGCEASALALFTRVLGWTRDETLVFCSGVRKDLHNRNIHAYWDIYCAFGRKPFDEPSSESEPESEQ</sequence>
<feature type="region of interest" description="Disordered" evidence="2">
    <location>
        <begin position="34"/>
        <end position="141"/>
    </location>
</feature>
<comment type="caution">
    <text evidence="3">The sequence shown here is derived from an EMBL/GenBank/DDBJ whole genome shotgun (WGS) entry which is preliminary data.</text>
</comment>
<keyword evidence="4" id="KW-1185">Reference proteome</keyword>
<comment type="similarity">
    <text evidence="1">Belongs to the methyltransferase superfamily. LaeA methyltransferase family.</text>
</comment>
<evidence type="ECO:0000256" key="1">
    <source>
        <dbReference type="ARBA" id="ARBA00038158"/>
    </source>
</evidence>
<evidence type="ECO:0000313" key="4">
    <source>
        <dbReference type="Proteomes" id="UP001056436"/>
    </source>
</evidence>
<dbReference type="Gene3D" id="3.40.50.150">
    <property type="entry name" value="Vaccinia Virus protein VP39"/>
    <property type="match status" value="1"/>
</dbReference>